<evidence type="ECO:0008006" key="4">
    <source>
        <dbReference type="Google" id="ProtNLM"/>
    </source>
</evidence>
<accession>A0A9X1MLV1</accession>
<dbReference type="RefSeq" id="WP_230218062.1">
    <property type="nucleotide sequence ID" value="NZ_JAJKFT010000004.1"/>
</dbReference>
<sequence>MSHTLKFLIAVVIGIVAAGLNWFYLNSKTSPRQYVIAKADIKQGDPITDDQLDKVEIAGDKSKLDKSFIPYESREILTGQTAPRDYQQGDVFFYRDLTPPKIVTKYRELGPYRVISVGSRFSESIKQGESSAGGNEDTVTIAVKWPPEKPTLRLMDITRHGRTDDELEDKEAQIDRVLVCPPPKDAPAYTANTDVNLGLATNERAAFISLDGIDNVPRVLQIGQWIGFVVLDDASSTALEIESDSNE</sequence>
<evidence type="ECO:0000313" key="3">
    <source>
        <dbReference type="Proteomes" id="UP001139103"/>
    </source>
</evidence>
<name>A0A9X1MLV1_9BACT</name>
<evidence type="ECO:0000256" key="1">
    <source>
        <dbReference type="SAM" id="Phobius"/>
    </source>
</evidence>
<protein>
    <recommendedName>
        <fullName evidence="4">SAF domain-containing protein</fullName>
    </recommendedName>
</protein>
<keyword evidence="1" id="KW-1133">Transmembrane helix</keyword>
<dbReference type="EMBL" id="JAJKFT010000004">
    <property type="protein sequence ID" value="MCC9628640.1"/>
    <property type="molecule type" value="Genomic_DNA"/>
</dbReference>
<gene>
    <name evidence="2" type="ORF">LOC68_09540</name>
</gene>
<comment type="caution">
    <text evidence="2">The sequence shown here is derived from an EMBL/GenBank/DDBJ whole genome shotgun (WGS) entry which is preliminary data.</text>
</comment>
<keyword evidence="1" id="KW-0812">Transmembrane</keyword>
<dbReference type="Proteomes" id="UP001139103">
    <property type="component" value="Unassembled WGS sequence"/>
</dbReference>
<evidence type="ECO:0000313" key="2">
    <source>
        <dbReference type="EMBL" id="MCC9628640.1"/>
    </source>
</evidence>
<organism evidence="2 3">
    <name type="scientific">Blastopirellula sediminis</name>
    <dbReference type="NCBI Taxonomy" id="2894196"/>
    <lineage>
        <taxon>Bacteria</taxon>
        <taxon>Pseudomonadati</taxon>
        <taxon>Planctomycetota</taxon>
        <taxon>Planctomycetia</taxon>
        <taxon>Pirellulales</taxon>
        <taxon>Pirellulaceae</taxon>
        <taxon>Blastopirellula</taxon>
    </lineage>
</organism>
<keyword evidence="3" id="KW-1185">Reference proteome</keyword>
<proteinExistence type="predicted"/>
<keyword evidence="1" id="KW-0472">Membrane</keyword>
<dbReference type="AlphaFoldDB" id="A0A9X1MLV1"/>
<reference evidence="2" key="1">
    <citation type="submission" date="2021-11" db="EMBL/GenBank/DDBJ databases">
        <title>Genome sequence.</title>
        <authorList>
            <person name="Sun Q."/>
        </authorList>
    </citation>
    <scope>NUCLEOTIDE SEQUENCE</scope>
    <source>
        <strain evidence="2">JC732</strain>
    </source>
</reference>
<feature type="transmembrane region" description="Helical" evidence="1">
    <location>
        <begin position="7"/>
        <end position="25"/>
    </location>
</feature>